<evidence type="ECO:0000313" key="2">
    <source>
        <dbReference type="EMBL" id="OLZ55816.1"/>
    </source>
</evidence>
<accession>A0ABX3FV96</accession>
<organism evidence="2 3">
    <name type="scientific">Streptomyces amritsarensis</name>
    <dbReference type="NCBI Taxonomy" id="681158"/>
    <lineage>
        <taxon>Bacteria</taxon>
        <taxon>Bacillati</taxon>
        <taxon>Actinomycetota</taxon>
        <taxon>Actinomycetes</taxon>
        <taxon>Kitasatosporales</taxon>
        <taxon>Streptomycetaceae</taxon>
        <taxon>Streptomyces</taxon>
    </lineage>
</organism>
<reference evidence="2 3" key="1">
    <citation type="submission" date="2016-01" db="EMBL/GenBank/DDBJ databases">
        <title>Streptomyces amritsarensis strain MTCC 11845 genome sequencing and assembly.</title>
        <authorList>
            <person name="Sharma D."/>
            <person name="Nair G.R."/>
            <person name="Kaur G."/>
            <person name="Manhas R.K."/>
            <person name="Mayilraj S."/>
        </authorList>
    </citation>
    <scope>NUCLEOTIDE SEQUENCE [LARGE SCALE GENOMIC DNA]</scope>
    <source>
        <strain evidence="2 3">MTCC 11845</strain>
    </source>
</reference>
<dbReference type="Proteomes" id="UP000187151">
    <property type="component" value="Unassembled WGS sequence"/>
</dbReference>
<evidence type="ECO:0000256" key="1">
    <source>
        <dbReference type="SAM" id="MobiDB-lite"/>
    </source>
</evidence>
<protein>
    <submittedName>
        <fullName evidence="2">Uncharacterized protein</fullName>
    </submittedName>
</protein>
<comment type="caution">
    <text evidence="2">The sequence shown here is derived from an EMBL/GenBank/DDBJ whole genome shotgun (WGS) entry which is preliminary data.</text>
</comment>
<name>A0ABX3FV96_9ACTN</name>
<proteinExistence type="predicted"/>
<feature type="region of interest" description="Disordered" evidence="1">
    <location>
        <begin position="1"/>
        <end position="109"/>
    </location>
</feature>
<evidence type="ECO:0000313" key="3">
    <source>
        <dbReference type="Proteomes" id="UP000187151"/>
    </source>
</evidence>
<keyword evidence="3" id="KW-1185">Reference proteome</keyword>
<sequence length="109" mass="11196">MPARHGRRAFVPPVAKQRVAPLLAIARRAGEGRQARSPRRTTPATAAPGRGRIRDGSGPVSRNATSHGLPFGSGSVASGPLPRARPRQGAPRTAGKGVRTGAGRNAKAP</sequence>
<dbReference type="EMBL" id="MQUR01000100">
    <property type="protein sequence ID" value="OLZ55816.1"/>
    <property type="molecule type" value="Genomic_DNA"/>
</dbReference>
<gene>
    <name evidence="2" type="ORF">AVW11_29910</name>
</gene>